<proteinExistence type="predicted"/>
<dbReference type="Pfam" id="PF02854">
    <property type="entry name" value="MIF4G"/>
    <property type="match status" value="2"/>
</dbReference>
<accession>A0A7R9M9T6</accession>
<feature type="region of interest" description="Disordered" evidence="3">
    <location>
        <begin position="786"/>
        <end position="829"/>
    </location>
</feature>
<feature type="compositionally biased region" description="Low complexity" evidence="3">
    <location>
        <begin position="789"/>
        <end position="800"/>
    </location>
</feature>
<feature type="transmembrane region" description="Helical" evidence="4">
    <location>
        <begin position="16"/>
        <end position="39"/>
    </location>
</feature>
<dbReference type="SMART" id="SM00543">
    <property type="entry name" value="MIF4G"/>
    <property type="match status" value="2"/>
</dbReference>
<keyword evidence="4" id="KW-0472">Membrane</keyword>
<feature type="region of interest" description="Disordered" evidence="3">
    <location>
        <begin position="574"/>
        <end position="662"/>
    </location>
</feature>
<evidence type="ECO:0000313" key="7">
    <source>
        <dbReference type="Proteomes" id="UP000728032"/>
    </source>
</evidence>
<evidence type="ECO:0000259" key="5">
    <source>
        <dbReference type="SMART" id="SM00543"/>
    </source>
</evidence>
<evidence type="ECO:0000256" key="1">
    <source>
        <dbReference type="ARBA" id="ARBA00004496"/>
    </source>
</evidence>
<dbReference type="SUPFAM" id="SSF48371">
    <property type="entry name" value="ARM repeat"/>
    <property type="match status" value="2"/>
</dbReference>
<dbReference type="InterPro" id="IPR007193">
    <property type="entry name" value="Upf2/Nmd2_C"/>
</dbReference>
<feature type="domain" description="MIF4G" evidence="5">
    <location>
        <begin position="321"/>
        <end position="535"/>
    </location>
</feature>
<dbReference type="InterPro" id="IPR003890">
    <property type="entry name" value="MIF4G-like_typ-3"/>
</dbReference>
<reference evidence="6" key="1">
    <citation type="submission" date="2020-11" db="EMBL/GenBank/DDBJ databases">
        <authorList>
            <person name="Tran Van P."/>
        </authorList>
    </citation>
    <scope>NUCLEOTIDE SEQUENCE</scope>
</reference>
<dbReference type="Pfam" id="PF04050">
    <property type="entry name" value="Upf2"/>
    <property type="match status" value="1"/>
</dbReference>
<dbReference type="PANTHER" id="PTHR12839">
    <property type="entry name" value="NONSENSE-MEDIATED MRNA DECAY PROTEIN 2 UP-FRAMESHIFT SUPPRESSOR 2"/>
    <property type="match status" value="1"/>
</dbReference>
<evidence type="ECO:0000313" key="6">
    <source>
        <dbReference type="EMBL" id="CAD7656197.1"/>
    </source>
</evidence>
<feature type="domain" description="MIF4G" evidence="5">
    <location>
        <begin position="117"/>
        <end position="306"/>
    </location>
</feature>
<name>A0A7R9M9T6_9ACAR</name>
<dbReference type="Gene3D" id="6.10.250.770">
    <property type="match status" value="1"/>
</dbReference>
<dbReference type="EMBL" id="CAJPVJ010010724">
    <property type="protein sequence ID" value="CAG2173384.1"/>
    <property type="molecule type" value="Genomic_DNA"/>
</dbReference>
<dbReference type="AlphaFoldDB" id="A0A7R9M9T6"/>
<dbReference type="GO" id="GO:0003723">
    <property type="term" value="F:RNA binding"/>
    <property type="evidence" value="ECO:0007669"/>
    <property type="project" value="InterPro"/>
</dbReference>
<dbReference type="PANTHER" id="PTHR12839:SF7">
    <property type="entry name" value="REGULATOR OF NONSENSE TRANSCRIPTS 2"/>
    <property type="match status" value="1"/>
</dbReference>
<comment type="subcellular location">
    <subcellularLocation>
        <location evidence="1">Cytoplasm</location>
    </subcellularLocation>
</comment>
<keyword evidence="4" id="KW-1133">Transmembrane helix</keyword>
<dbReference type="EMBL" id="OC925549">
    <property type="protein sequence ID" value="CAD7656197.1"/>
    <property type="molecule type" value="Genomic_DNA"/>
</dbReference>
<evidence type="ECO:0000256" key="2">
    <source>
        <dbReference type="ARBA" id="ARBA00022490"/>
    </source>
</evidence>
<gene>
    <name evidence="6" type="ORF">ONB1V03_LOCUS12837</name>
</gene>
<protein>
    <recommendedName>
        <fullName evidence="5">MIF4G domain-containing protein</fullName>
    </recommendedName>
</protein>
<dbReference type="InterPro" id="IPR016024">
    <property type="entry name" value="ARM-type_fold"/>
</dbReference>
<organism evidence="6">
    <name type="scientific">Oppiella nova</name>
    <dbReference type="NCBI Taxonomy" id="334625"/>
    <lineage>
        <taxon>Eukaryota</taxon>
        <taxon>Metazoa</taxon>
        <taxon>Ecdysozoa</taxon>
        <taxon>Arthropoda</taxon>
        <taxon>Chelicerata</taxon>
        <taxon>Arachnida</taxon>
        <taxon>Acari</taxon>
        <taxon>Acariformes</taxon>
        <taxon>Sarcoptiformes</taxon>
        <taxon>Oribatida</taxon>
        <taxon>Brachypylina</taxon>
        <taxon>Oppioidea</taxon>
        <taxon>Oppiidae</taxon>
        <taxon>Oppiella</taxon>
    </lineage>
</organism>
<keyword evidence="7" id="KW-1185">Reference proteome</keyword>
<dbReference type="Proteomes" id="UP000728032">
    <property type="component" value="Unassembled WGS sequence"/>
</dbReference>
<dbReference type="GO" id="GO:0005737">
    <property type="term" value="C:cytoplasm"/>
    <property type="evidence" value="ECO:0007669"/>
    <property type="project" value="UniProtKB-SubCell"/>
</dbReference>
<dbReference type="Gene3D" id="4.10.80.160">
    <property type="match status" value="1"/>
</dbReference>
<dbReference type="FunFam" id="1.25.40.180:FF:000023">
    <property type="entry name" value="regulator of nonsense transcripts 2 isoform X1"/>
    <property type="match status" value="1"/>
</dbReference>
<keyword evidence="2" id="KW-0963">Cytoplasm</keyword>
<dbReference type="InterPro" id="IPR039762">
    <property type="entry name" value="Nmd2/UPF2"/>
</dbReference>
<keyword evidence="4" id="KW-0812">Transmembrane</keyword>
<dbReference type="OrthoDB" id="27832at2759"/>
<dbReference type="Gene3D" id="1.25.40.180">
    <property type="match status" value="2"/>
</dbReference>
<dbReference type="GO" id="GO:0000184">
    <property type="term" value="P:nuclear-transcribed mRNA catabolic process, nonsense-mediated decay"/>
    <property type="evidence" value="ECO:0007669"/>
    <property type="project" value="InterPro"/>
</dbReference>
<evidence type="ECO:0000256" key="4">
    <source>
        <dbReference type="SAM" id="Phobius"/>
    </source>
</evidence>
<sequence>MLSIASGVRVLNLFEWFLYFQIVFYYIDVLFNSFFDLFVQLFSHFFFEEVTKELNEEIKETIEENIDIIEDNLEIEEPLEEVEDPNTAPVIDIEVEDSDEDSNKEAATKVSNKVLLEAFFSSTLSCCNRDMIDKAAIDFCTNLNTKNNRKKLIRHLFTVPRTRLDLLPFYSRFVAQISPIMPNIATDLVTLLKQDFKFLFRKKDQINIESKKKNVRFIGELVKFDIFPKTEALFCLKLLLTDFRHHHIEMTCNLLETCGRYLYRSPDSHLRSKLLLDQMMRKKALLPFDSRYITNIENAYYFANPPESQAITRIERPPMHEYIRKLLYHDLNKTNVDKILRQMRKLNWDDPELSSYTVRCLTAIWNVKFYNVRCVANLLAGLNSFQEWVAPQVIDGALEDIRLGMEMNAPKYNQRRVSMCRFLGELYNYRLVDSSIVFKVFYSFVTFGVFYDHSVYTELDPPENLVRIRLICQLLETCGQYFSSGLAKKKLDCFLFFFQKYFWFKKTYDFYTEENPFHFSMDYLFKDVILLLRPKFKFAANYESAHKCVDDLLKELTPRVQEVLPNFQLKLDSETAAESDDQNSGLNPIAEGEEESAAEEVSHQESDSEDEYEDQNYQHLEFRQKTTTDEDNNGSESDGNIASDDGSQRMDGPECGPKTVHCPEDEDFLKDFDKLMSESLVSRSQEVVRSNTDIVIPVNRNVTKKSVAFTDYNEPKEETEGPTINFMIMTRSKGNKPVLRTVDVPLDSELVVSLKAREEAEKAEKKNIKQLILDINERRLLEEKDAEMGSAATASASATGAGRGDNRRRYQHQRGAPDADAIFGNKYWQ</sequence>
<dbReference type="GO" id="GO:0035145">
    <property type="term" value="C:exon-exon junction complex"/>
    <property type="evidence" value="ECO:0007669"/>
    <property type="project" value="TreeGrafter"/>
</dbReference>
<dbReference type="FunFam" id="1.25.40.180:FF:000015">
    <property type="entry name" value="regulator of nonsense transcripts 2 isoform X1"/>
    <property type="match status" value="1"/>
</dbReference>
<evidence type="ECO:0000256" key="3">
    <source>
        <dbReference type="SAM" id="MobiDB-lite"/>
    </source>
</evidence>